<keyword evidence="2" id="KW-0812">Transmembrane</keyword>
<keyword evidence="2" id="KW-1133">Transmembrane helix</keyword>
<dbReference type="EMBL" id="JAACJJ010000002">
    <property type="protein sequence ID" value="KAF5329424.1"/>
    <property type="molecule type" value="Genomic_DNA"/>
</dbReference>
<gene>
    <name evidence="3" type="ORF">D9619_009497</name>
</gene>
<protein>
    <submittedName>
        <fullName evidence="3">Uncharacterized protein</fullName>
    </submittedName>
</protein>
<keyword evidence="4" id="KW-1185">Reference proteome</keyword>
<sequence>MTDQKFERDADDVGATRIRWKPEKKHMEPLHHQIRRLETQRVLLRLQHRHQHSTTVSAGSSSRRYTRRLHSVTYQRQQARRRRQAPGDLIQAIFISTLFALPTFAFTPREHSVGPGRSLNRLSLSSSSSSTLSAPTSTAWTSNWIPT</sequence>
<reference evidence="3 4" key="1">
    <citation type="journal article" date="2020" name="ISME J.">
        <title>Uncovering the hidden diversity of litter-decomposition mechanisms in mushroom-forming fungi.</title>
        <authorList>
            <person name="Floudas D."/>
            <person name="Bentzer J."/>
            <person name="Ahren D."/>
            <person name="Johansson T."/>
            <person name="Persson P."/>
            <person name="Tunlid A."/>
        </authorList>
    </citation>
    <scope>NUCLEOTIDE SEQUENCE [LARGE SCALE GENOMIC DNA]</scope>
    <source>
        <strain evidence="3 4">CBS 101986</strain>
    </source>
</reference>
<keyword evidence="2" id="KW-0472">Membrane</keyword>
<evidence type="ECO:0000313" key="4">
    <source>
        <dbReference type="Proteomes" id="UP000567179"/>
    </source>
</evidence>
<accession>A0A8H5BUE4</accession>
<comment type="caution">
    <text evidence="3">The sequence shown here is derived from an EMBL/GenBank/DDBJ whole genome shotgun (WGS) entry which is preliminary data.</text>
</comment>
<organism evidence="3 4">
    <name type="scientific">Psilocybe cf. subviscida</name>
    <dbReference type="NCBI Taxonomy" id="2480587"/>
    <lineage>
        <taxon>Eukaryota</taxon>
        <taxon>Fungi</taxon>
        <taxon>Dikarya</taxon>
        <taxon>Basidiomycota</taxon>
        <taxon>Agaricomycotina</taxon>
        <taxon>Agaricomycetes</taxon>
        <taxon>Agaricomycetidae</taxon>
        <taxon>Agaricales</taxon>
        <taxon>Agaricineae</taxon>
        <taxon>Strophariaceae</taxon>
        <taxon>Psilocybe</taxon>
    </lineage>
</organism>
<dbReference type="Proteomes" id="UP000567179">
    <property type="component" value="Unassembled WGS sequence"/>
</dbReference>
<proteinExistence type="predicted"/>
<dbReference type="AlphaFoldDB" id="A0A8H5BUE4"/>
<feature type="region of interest" description="Disordered" evidence="1">
    <location>
        <begin position="122"/>
        <end position="147"/>
    </location>
</feature>
<evidence type="ECO:0000256" key="1">
    <source>
        <dbReference type="SAM" id="MobiDB-lite"/>
    </source>
</evidence>
<name>A0A8H5BUE4_9AGAR</name>
<evidence type="ECO:0000256" key="2">
    <source>
        <dbReference type="SAM" id="Phobius"/>
    </source>
</evidence>
<feature type="transmembrane region" description="Helical" evidence="2">
    <location>
        <begin position="89"/>
        <end position="107"/>
    </location>
</feature>
<evidence type="ECO:0000313" key="3">
    <source>
        <dbReference type="EMBL" id="KAF5329424.1"/>
    </source>
</evidence>